<evidence type="ECO:0000256" key="6">
    <source>
        <dbReference type="RuleBase" id="RU000320"/>
    </source>
</evidence>
<feature type="transmembrane region" description="Helical" evidence="5">
    <location>
        <begin position="213"/>
        <end position="232"/>
    </location>
</feature>
<keyword evidence="10" id="KW-1185">Reference proteome</keyword>
<keyword evidence="2 5" id="KW-0812">Transmembrane</keyword>
<feature type="transmembrane region" description="Helical" evidence="5">
    <location>
        <begin position="252"/>
        <end position="270"/>
    </location>
</feature>
<feature type="transmembrane region" description="Helical" evidence="5">
    <location>
        <begin position="117"/>
        <end position="135"/>
    </location>
</feature>
<evidence type="ECO:0000256" key="2">
    <source>
        <dbReference type="ARBA" id="ARBA00022692"/>
    </source>
</evidence>
<gene>
    <name evidence="5" type="primary">nuoN</name>
    <name evidence="9" type="ORF">C8N24_1798</name>
</gene>
<dbReference type="GO" id="GO:0012505">
    <property type="term" value="C:endomembrane system"/>
    <property type="evidence" value="ECO:0007669"/>
    <property type="project" value="UniProtKB-SubCell"/>
</dbReference>
<feature type="transmembrane region" description="Helical" evidence="5">
    <location>
        <begin position="49"/>
        <end position="67"/>
    </location>
</feature>
<evidence type="ECO:0000256" key="4">
    <source>
        <dbReference type="ARBA" id="ARBA00023136"/>
    </source>
</evidence>
<evidence type="ECO:0000313" key="10">
    <source>
        <dbReference type="Proteomes" id="UP000278962"/>
    </source>
</evidence>
<accession>A0A660LBJ8</accession>
<feature type="transmembrane region" description="Helical" evidence="5">
    <location>
        <begin position="172"/>
        <end position="193"/>
    </location>
</feature>
<dbReference type="GO" id="GO:0048038">
    <property type="term" value="F:quinone binding"/>
    <property type="evidence" value="ECO:0007669"/>
    <property type="project" value="UniProtKB-KW"/>
</dbReference>
<comment type="function">
    <text evidence="5">NDH-1 shuttles electrons from NADH, via FMN and iron-sulfur (Fe-S) centers, to quinones in the respiratory chain. The immediate electron acceptor for the enzyme in this species is believed to be a menaquinone. Couples the redox reaction to proton translocation (for every two electrons transferred, four hydrogen ions are translocated across the cytoplasmic membrane), and thus conserves the redox energy in a proton gradient.</text>
</comment>
<comment type="caution">
    <text evidence="9">The sequence shown here is derived from an EMBL/GenBank/DDBJ whole genome shotgun (WGS) entry which is preliminary data.</text>
</comment>
<name>A0A660LBJ8_9ACTN</name>
<dbReference type="InterPro" id="IPR010096">
    <property type="entry name" value="NADH-Q_OxRdtase_suN/2"/>
</dbReference>
<organism evidence="9 10">
    <name type="scientific">Solirubrobacter pauli</name>
    <dbReference type="NCBI Taxonomy" id="166793"/>
    <lineage>
        <taxon>Bacteria</taxon>
        <taxon>Bacillati</taxon>
        <taxon>Actinomycetota</taxon>
        <taxon>Thermoleophilia</taxon>
        <taxon>Solirubrobacterales</taxon>
        <taxon>Solirubrobacteraceae</taxon>
        <taxon>Solirubrobacter</taxon>
    </lineage>
</organism>
<dbReference type="NCBIfam" id="TIGR01770">
    <property type="entry name" value="NDH_I_N"/>
    <property type="match status" value="1"/>
</dbReference>
<proteinExistence type="inferred from homology"/>
<dbReference type="EMBL" id="RBIL01000001">
    <property type="protein sequence ID" value="RKQ91959.1"/>
    <property type="molecule type" value="Genomic_DNA"/>
</dbReference>
<dbReference type="GO" id="GO:0005886">
    <property type="term" value="C:plasma membrane"/>
    <property type="evidence" value="ECO:0007669"/>
    <property type="project" value="UniProtKB-SubCell"/>
</dbReference>
<evidence type="ECO:0000313" key="9">
    <source>
        <dbReference type="EMBL" id="RKQ91959.1"/>
    </source>
</evidence>
<feature type="transmembrane region" description="Helical" evidence="5">
    <location>
        <begin position="379"/>
        <end position="402"/>
    </location>
</feature>
<reference evidence="9 10" key="1">
    <citation type="submission" date="2018-10" db="EMBL/GenBank/DDBJ databases">
        <title>Genomic Encyclopedia of Archaeal and Bacterial Type Strains, Phase II (KMG-II): from individual species to whole genera.</title>
        <authorList>
            <person name="Goeker M."/>
        </authorList>
    </citation>
    <scope>NUCLEOTIDE SEQUENCE [LARGE SCALE GENOMIC DNA]</scope>
    <source>
        <strain evidence="9 10">DSM 14954</strain>
    </source>
</reference>
<keyword evidence="5" id="KW-0813">Transport</keyword>
<keyword evidence="5" id="KW-1003">Cell membrane</keyword>
<dbReference type="GO" id="GO:0042773">
    <property type="term" value="P:ATP synthesis coupled electron transport"/>
    <property type="evidence" value="ECO:0007669"/>
    <property type="project" value="InterPro"/>
</dbReference>
<keyword evidence="5" id="KW-0520">NAD</keyword>
<dbReference type="Proteomes" id="UP000278962">
    <property type="component" value="Unassembled WGS sequence"/>
</dbReference>
<comment type="subcellular location">
    <subcellularLocation>
        <location evidence="5">Cell membrane</location>
        <topology evidence="5">Multi-pass membrane protein</topology>
    </subcellularLocation>
    <subcellularLocation>
        <location evidence="1">Endomembrane system</location>
        <topology evidence="1">Multi-pass membrane protein</topology>
    </subcellularLocation>
    <subcellularLocation>
        <location evidence="6">Membrane</location>
        <topology evidence="6">Multi-pass membrane protein</topology>
    </subcellularLocation>
</comment>
<dbReference type="PANTHER" id="PTHR22773">
    <property type="entry name" value="NADH DEHYDROGENASE"/>
    <property type="match status" value="1"/>
</dbReference>
<dbReference type="HAMAP" id="MF_00445">
    <property type="entry name" value="NDH1_NuoN_1"/>
    <property type="match status" value="1"/>
</dbReference>
<feature type="transmembrane region" description="Helical" evidence="5">
    <location>
        <begin position="282"/>
        <end position="302"/>
    </location>
</feature>
<evidence type="ECO:0000256" key="1">
    <source>
        <dbReference type="ARBA" id="ARBA00004127"/>
    </source>
</evidence>
<dbReference type="AlphaFoldDB" id="A0A660LBJ8"/>
<evidence type="ECO:0000256" key="5">
    <source>
        <dbReference type="HAMAP-Rule" id="MF_00445"/>
    </source>
</evidence>
<feature type="transmembrane region" description="Helical" evidence="5">
    <location>
        <begin position="87"/>
        <end position="105"/>
    </location>
</feature>
<evidence type="ECO:0000256" key="7">
    <source>
        <dbReference type="SAM" id="MobiDB-lite"/>
    </source>
</evidence>
<dbReference type="Pfam" id="PF00361">
    <property type="entry name" value="Proton_antipo_M"/>
    <property type="match status" value="1"/>
</dbReference>
<comment type="similarity">
    <text evidence="5">Belongs to the complex I subunit 2 family.</text>
</comment>
<dbReference type="OrthoDB" id="9811718at2"/>
<feature type="transmembrane region" description="Helical" evidence="5">
    <location>
        <begin position="20"/>
        <end position="40"/>
    </location>
</feature>
<sequence length="542" mass="56372">MNVLLAQASAPKGPPINWEALSPFIALVAGACVVLLVGLARGAFIRRQVVPVLTIVTLAVTAGLGIWQWDVNEAILADALKVDNLTLALLMIFVAGGIAATFLSWRSVATAEAGEGEYYALMLTSILGMLVLVAANDIVVLFIGFELLSIPLYVLCATHMRREQSLESGLKYLIIGSVGSATLLYGLALLYGAAGGTNYGDIAAAGAEMADDVLFLTGIALVLAGLAFKASVAPFHQWTPDVYEGAPTPVTGFMAVATKAAAFGVILRLFNDALIDATVTWAPAFATLAVVTIIVGNVGAIGQSSLKRMLAYSSVAQAGYMIAGVVVTTQLGVAATVFYLATYVVMNLGAFAVITARERETGLGDDISSLYGLGRERPLLAWPMTIAMLALAGFPVTAGFFGKIYLINAAVDNGYGWLAVVIVLGSAVSLAYYLRVVAAVWMREAPATSLSLSARPIIAGGSQEADDEDRAAGIEPGADTGRVVSDDFSGEPSVVVSGPRLSQPEVVFVAVVCSIVTVAFGIYPEPLFDVARDAGAAFTSLL</sequence>
<evidence type="ECO:0000259" key="8">
    <source>
        <dbReference type="Pfam" id="PF00361"/>
    </source>
</evidence>
<dbReference type="InterPro" id="IPR001750">
    <property type="entry name" value="ND/Mrp_TM"/>
</dbReference>
<keyword evidence="3 5" id="KW-1133">Transmembrane helix</keyword>
<keyword evidence="5" id="KW-1278">Translocase</keyword>
<feature type="domain" description="NADH:quinone oxidoreductase/Mrp antiporter transmembrane" evidence="8">
    <location>
        <begin position="135"/>
        <end position="427"/>
    </location>
</feature>
<evidence type="ECO:0000256" key="3">
    <source>
        <dbReference type="ARBA" id="ARBA00022989"/>
    </source>
</evidence>
<feature type="transmembrane region" description="Helical" evidence="5">
    <location>
        <begin position="414"/>
        <end position="434"/>
    </location>
</feature>
<feature type="transmembrane region" description="Helical" evidence="5">
    <location>
        <begin position="506"/>
        <end position="523"/>
    </location>
</feature>
<keyword evidence="5" id="KW-0874">Quinone</keyword>
<dbReference type="GO" id="GO:0050136">
    <property type="term" value="F:NADH dehydrogenase (quinone) (non-electrogenic) activity"/>
    <property type="evidence" value="ECO:0007669"/>
    <property type="project" value="UniProtKB-UniRule"/>
</dbReference>
<dbReference type="GO" id="GO:0008137">
    <property type="term" value="F:NADH dehydrogenase (ubiquinone) activity"/>
    <property type="evidence" value="ECO:0007669"/>
    <property type="project" value="InterPro"/>
</dbReference>
<dbReference type="RefSeq" id="WP_121249707.1">
    <property type="nucleotide sequence ID" value="NZ_RBIL01000001.1"/>
</dbReference>
<comment type="catalytic activity">
    <reaction evidence="5">
        <text>a quinone + NADH + 5 H(+)(in) = a quinol + NAD(+) + 4 H(+)(out)</text>
        <dbReference type="Rhea" id="RHEA:57888"/>
        <dbReference type="ChEBI" id="CHEBI:15378"/>
        <dbReference type="ChEBI" id="CHEBI:24646"/>
        <dbReference type="ChEBI" id="CHEBI:57540"/>
        <dbReference type="ChEBI" id="CHEBI:57945"/>
        <dbReference type="ChEBI" id="CHEBI:132124"/>
    </reaction>
</comment>
<dbReference type="EC" id="7.1.1.-" evidence="5"/>
<keyword evidence="4 5" id="KW-0472">Membrane</keyword>
<comment type="subunit">
    <text evidence="5">NDH-1 is composed of 14 different subunits. Subunits NuoA, H, J, K, L, M, N constitute the membrane sector of the complex.</text>
</comment>
<protein>
    <recommendedName>
        <fullName evidence="5">NADH-quinone oxidoreductase subunit N</fullName>
        <ecNumber evidence="5">7.1.1.-</ecNumber>
    </recommendedName>
    <alternativeName>
        <fullName evidence="5">NADH dehydrogenase I subunit N</fullName>
    </alternativeName>
    <alternativeName>
        <fullName evidence="5">NDH-1 subunit N</fullName>
    </alternativeName>
</protein>
<feature type="region of interest" description="Disordered" evidence="7">
    <location>
        <begin position="461"/>
        <end position="486"/>
    </location>
</feature>